<feature type="transmembrane region" description="Helical" evidence="1">
    <location>
        <begin position="51"/>
        <end position="71"/>
    </location>
</feature>
<reference evidence="2" key="1">
    <citation type="submission" date="2014-09" db="EMBL/GenBank/DDBJ databases">
        <authorList>
            <person name="Magalhaes I.L.F."/>
            <person name="Oliveira U."/>
            <person name="Santos F.R."/>
            <person name="Vidigal T.H.D.A."/>
            <person name="Brescovit A.D."/>
            <person name="Santos A.J."/>
        </authorList>
    </citation>
    <scope>NUCLEOTIDE SEQUENCE</scope>
    <source>
        <tissue evidence="2">Shoot tissue taken approximately 20 cm above the soil surface</tissue>
    </source>
</reference>
<feature type="transmembrane region" description="Helical" evidence="1">
    <location>
        <begin position="23"/>
        <end position="44"/>
    </location>
</feature>
<keyword evidence="1" id="KW-0472">Membrane</keyword>
<evidence type="ECO:0000256" key="1">
    <source>
        <dbReference type="SAM" id="Phobius"/>
    </source>
</evidence>
<evidence type="ECO:0000313" key="2">
    <source>
        <dbReference type="EMBL" id="JAD37312.1"/>
    </source>
</evidence>
<accession>A0A0A8ZR38</accession>
<sequence>MSLPRSFTHSIDNDTRTIHHSKVLFLLAIYIYKHCLLWCICFTLDRSVRWVRFVCVCCVGCVWCCTLWYAFFLMK</sequence>
<name>A0A0A8ZR38_ARUDO</name>
<keyword evidence="1" id="KW-1133">Transmembrane helix</keyword>
<organism evidence="2">
    <name type="scientific">Arundo donax</name>
    <name type="common">Giant reed</name>
    <name type="synonym">Donax arundinaceus</name>
    <dbReference type="NCBI Taxonomy" id="35708"/>
    <lineage>
        <taxon>Eukaryota</taxon>
        <taxon>Viridiplantae</taxon>
        <taxon>Streptophyta</taxon>
        <taxon>Embryophyta</taxon>
        <taxon>Tracheophyta</taxon>
        <taxon>Spermatophyta</taxon>
        <taxon>Magnoliopsida</taxon>
        <taxon>Liliopsida</taxon>
        <taxon>Poales</taxon>
        <taxon>Poaceae</taxon>
        <taxon>PACMAD clade</taxon>
        <taxon>Arundinoideae</taxon>
        <taxon>Arundineae</taxon>
        <taxon>Arundo</taxon>
    </lineage>
</organism>
<protein>
    <submittedName>
        <fullName evidence="2">Uncharacterized protein</fullName>
    </submittedName>
</protein>
<dbReference type="EMBL" id="GBRH01260583">
    <property type="protein sequence ID" value="JAD37312.1"/>
    <property type="molecule type" value="Transcribed_RNA"/>
</dbReference>
<dbReference type="AlphaFoldDB" id="A0A0A8ZR38"/>
<keyword evidence="1" id="KW-0812">Transmembrane</keyword>
<proteinExistence type="predicted"/>
<reference evidence="2" key="2">
    <citation type="journal article" date="2015" name="Data Brief">
        <title>Shoot transcriptome of the giant reed, Arundo donax.</title>
        <authorList>
            <person name="Barrero R.A."/>
            <person name="Guerrero F.D."/>
            <person name="Moolhuijzen P."/>
            <person name="Goolsby J.A."/>
            <person name="Tidwell J."/>
            <person name="Bellgard S.E."/>
            <person name="Bellgard M.I."/>
        </authorList>
    </citation>
    <scope>NUCLEOTIDE SEQUENCE</scope>
    <source>
        <tissue evidence="2">Shoot tissue taken approximately 20 cm above the soil surface</tissue>
    </source>
</reference>